<name>A0A418FWB4_APHAT</name>
<dbReference type="AlphaFoldDB" id="A0A418FWB4"/>
<organism evidence="2 3">
    <name type="scientific">Aphanomyces astaci</name>
    <name type="common">Crayfish plague agent</name>
    <dbReference type="NCBI Taxonomy" id="112090"/>
    <lineage>
        <taxon>Eukaryota</taxon>
        <taxon>Sar</taxon>
        <taxon>Stramenopiles</taxon>
        <taxon>Oomycota</taxon>
        <taxon>Saprolegniomycetes</taxon>
        <taxon>Saprolegniales</taxon>
        <taxon>Verrucalvaceae</taxon>
        <taxon>Aphanomyces</taxon>
    </lineage>
</organism>
<reference evidence="2 3" key="1">
    <citation type="submission" date="2018-08" db="EMBL/GenBank/DDBJ databases">
        <title>Aphanomyces genome sequencing and annotation.</title>
        <authorList>
            <person name="Minardi D."/>
            <person name="Oidtmann B."/>
            <person name="Van Der Giezen M."/>
            <person name="Studholme D.J."/>
        </authorList>
    </citation>
    <scope>NUCLEOTIDE SEQUENCE [LARGE SCALE GENOMIC DNA]</scope>
    <source>
        <strain evidence="2 3">FDL457</strain>
    </source>
</reference>
<sequence length="188" mass="20778">MCSALVEKEAWSLIQALAPPAQLHLVESFARHGENARQDIVALAQSLASERDAALQEVADLNARGRALEDTLHHTTARMSAHTASKPKQCAVKLEVPKYGGLASHQLLRWIKQVSRSADALNIDDDEIRVSFGMSHLTGKRSIREYVHDLRFLASCVTQKSSVSEETKVTIFMNGLNDSAARTQLFRT</sequence>
<feature type="non-terminal residue" evidence="2">
    <location>
        <position position="188"/>
    </location>
</feature>
<evidence type="ECO:0000256" key="1">
    <source>
        <dbReference type="SAM" id="Coils"/>
    </source>
</evidence>
<evidence type="ECO:0008006" key="4">
    <source>
        <dbReference type="Google" id="ProtNLM"/>
    </source>
</evidence>
<feature type="coiled-coil region" evidence="1">
    <location>
        <begin position="44"/>
        <end position="71"/>
    </location>
</feature>
<evidence type="ECO:0000313" key="3">
    <source>
        <dbReference type="Proteomes" id="UP000286510"/>
    </source>
</evidence>
<dbReference type="EMBL" id="QUTF01008162">
    <property type="protein sequence ID" value="RHZ38920.1"/>
    <property type="molecule type" value="Genomic_DNA"/>
</dbReference>
<gene>
    <name evidence="2" type="ORF">DYB26_013727</name>
</gene>
<proteinExistence type="predicted"/>
<dbReference type="Proteomes" id="UP000286510">
    <property type="component" value="Unassembled WGS sequence"/>
</dbReference>
<keyword evidence="1" id="KW-0175">Coiled coil</keyword>
<evidence type="ECO:0000313" key="2">
    <source>
        <dbReference type="EMBL" id="RHZ38920.1"/>
    </source>
</evidence>
<accession>A0A418FWB4</accession>
<dbReference type="VEuPathDB" id="FungiDB:H257_12113"/>
<comment type="caution">
    <text evidence="2">The sequence shown here is derived from an EMBL/GenBank/DDBJ whole genome shotgun (WGS) entry which is preliminary data.</text>
</comment>
<protein>
    <recommendedName>
        <fullName evidence="4">Retrotransposon gag domain-containing protein</fullName>
    </recommendedName>
</protein>